<evidence type="ECO:0000256" key="3">
    <source>
        <dbReference type="ARBA" id="ARBA00022741"/>
    </source>
</evidence>
<dbReference type="GO" id="GO:0008608">
    <property type="term" value="P:attachment of spindle microtubules to kinetochore"/>
    <property type="evidence" value="ECO:0007669"/>
    <property type="project" value="UniProtKB-ARBA"/>
</dbReference>
<dbReference type="Gene3D" id="3.40.850.10">
    <property type="entry name" value="Kinesin motor domain"/>
    <property type="match status" value="1"/>
</dbReference>
<dbReference type="AlphaFoldDB" id="A0A1S2Y3W3"/>
<dbReference type="GO" id="GO:0007018">
    <property type="term" value="P:microtubule-based movement"/>
    <property type="evidence" value="ECO:0007669"/>
    <property type="project" value="InterPro"/>
</dbReference>
<evidence type="ECO:0000256" key="4">
    <source>
        <dbReference type="ARBA" id="ARBA00022840"/>
    </source>
</evidence>
<dbReference type="PANTHER" id="PTHR47968:SF36">
    <property type="entry name" value="KINESIN HEAVY CHAIN ISOFORM X1"/>
    <property type="match status" value="1"/>
</dbReference>
<evidence type="ECO:0000256" key="9">
    <source>
        <dbReference type="SAM" id="Coils"/>
    </source>
</evidence>
<dbReference type="InterPro" id="IPR027640">
    <property type="entry name" value="Kinesin-like_fam"/>
</dbReference>
<comment type="similarity">
    <text evidence="1">Belongs to the TRAFAC class myosin-kinesin ATPase superfamily. Kinesin family. KIN-7 subfamily.</text>
</comment>
<dbReference type="InterPro" id="IPR001752">
    <property type="entry name" value="Kinesin_motor_dom"/>
</dbReference>
<dbReference type="eggNOG" id="KOG0242">
    <property type="taxonomic scope" value="Eukaryota"/>
</dbReference>
<dbReference type="RefSeq" id="XP_004498958.1">
    <property type="nucleotide sequence ID" value="XM_004498901.3"/>
</dbReference>
<dbReference type="Pfam" id="PF00225">
    <property type="entry name" value="Kinesin"/>
    <property type="match status" value="1"/>
</dbReference>
<dbReference type="GeneID" id="101498280"/>
<dbReference type="GO" id="GO:0008017">
    <property type="term" value="F:microtubule binding"/>
    <property type="evidence" value="ECO:0007669"/>
    <property type="project" value="InterPro"/>
</dbReference>
<dbReference type="PANTHER" id="PTHR47968">
    <property type="entry name" value="CENTROMERE PROTEIN E"/>
    <property type="match status" value="1"/>
</dbReference>
<feature type="binding site" evidence="7">
    <location>
        <begin position="85"/>
        <end position="92"/>
    </location>
    <ligand>
        <name>ATP</name>
        <dbReference type="ChEBI" id="CHEBI:30616"/>
    </ligand>
</feature>
<evidence type="ECO:0000256" key="2">
    <source>
        <dbReference type="ARBA" id="ARBA00022701"/>
    </source>
</evidence>
<dbReference type="InterPro" id="IPR027417">
    <property type="entry name" value="P-loop_NTPase"/>
</dbReference>
<dbReference type="GO" id="GO:0005524">
    <property type="term" value="F:ATP binding"/>
    <property type="evidence" value="ECO:0007669"/>
    <property type="project" value="UniProtKB-UniRule"/>
</dbReference>
<evidence type="ECO:0000313" key="13">
    <source>
        <dbReference type="RefSeq" id="XP_004498958.1"/>
    </source>
</evidence>
<dbReference type="GO" id="GO:0033044">
    <property type="term" value="P:regulation of chromosome organization"/>
    <property type="evidence" value="ECO:0007669"/>
    <property type="project" value="UniProtKB-ARBA"/>
</dbReference>
<dbReference type="SMART" id="SM00129">
    <property type="entry name" value="KISc"/>
    <property type="match status" value="1"/>
</dbReference>
<dbReference type="GO" id="GO:0000226">
    <property type="term" value="P:microtubule cytoskeleton organization"/>
    <property type="evidence" value="ECO:0007669"/>
    <property type="project" value="UniProtKB-ARBA"/>
</dbReference>
<evidence type="ECO:0000256" key="8">
    <source>
        <dbReference type="RuleBase" id="RU000394"/>
    </source>
</evidence>
<evidence type="ECO:0000313" key="12">
    <source>
        <dbReference type="Proteomes" id="UP000087171"/>
    </source>
</evidence>
<keyword evidence="12" id="KW-1185">Reference proteome</keyword>
<dbReference type="FunFam" id="3.40.850.10:FF:000026">
    <property type="entry name" value="Centromere-associated protein E"/>
    <property type="match status" value="1"/>
</dbReference>
<keyword evidence="5 9" id="KW-0175">Coiled coil</keyword>
<dbReference type="GO" id="GO:0140694">
    <property type="term" value="P:membraneless organelle assembly"/>
    <property type="evidence" value="ECO:0007669"/>
    <property type="project" value="UniProtKB-ARBA"/>
</dbReference>
<evidence type="ECO:0000256" key="7">
    <source>
        <dbReference type="PROSITE-ProRule" id="PRU00283"/>
    </source>
</evidence>
<feature type="compositionally biased region" description="Basic and acidic residues" evidence="10">
    <location>
        <begin position="561"/>
        <end position="570"/>
    </location>
</feature>
<dbReference type="Proteomes" id="UP000087171">
    <property type="component" value="Chromosome Ca4"/>
</dbReference>
<protein>
    <recommendedName>
        <fullName evidence="8">Kinesin-like protein</fullName>
    </recommendedName>
</protein>
<evidence type="ECO:0000256" key="5">
    <source>
        <dbReference type="ARBA" id="ARBA00023054"/>
    </source>
</evidence>
<organism evidence="12 13">
    <name type="scientific">Cicer arietinum</name>
    <name type="common">Chickpea</name>
    <name type="synonym">Garbanzo</name>
    <dbReference type="NCBI Taxonomy" id="3827"/>
    <lineage>
        <taxon>Eukaryota</taxon>
        <taxon>Viridiplantae</taxon>
        <taxon>Streptophyta</taxon>
        <taxon>Embryophyta</taxon>
        <taxon>Tracheophyta</taxon>
        <taxon>Spermatophyta</taxon>
        <taxon>Magnoliopsida</taxon>
        <taxon>eudicotyledons</taxon>
        <taxon>Gunneridae</taxon>
        <taxon>Pentapetalae</taxon>
        <taxon>rosids</taxon>
        <taxon>fabids</taxon>
        <taxon>Fabales</taxon>
        <taxon>Fabaceae</taxon>
        <taxon>Papilionoideae</taxon>
        <taxon>50 kb inversion clade</taxon>
        <taxon>NPAAA clade</taxon>
        <taxon>Hologalegina</taxon>
        <taxon>IRL clade</taxon>
        <taxon>Cicereae</taxon>
        <taxon>Cicer</taxon>
    </lineage>
</organism>
<evidence type="ECO:0000256" key="1">
    <source>
        <dbReference type="ARBA" id="ARBA00007310"/>
    </source>
</evidence>
<dbReference type="PaxDb" id="3827-XP_004498958.1"/>
<name>A0A1S2Y3W3_CICAR</name>
<feature type="domain" description="Kinesin motor" evidence="11">
    <location>
        <begin position="3"/>
        <end position="333"/>
    </location>
</feature>
<dbReference type="GO" id="GO:0043515">
    <property type="term" value="F:kinetochore binding"/>
    <property type="evidence" value="ECO:0007669"/>
    <property type="project" value="UniProtKB-ARBA"/>
</dbReference>
<dbReference type="PROSITE" id="PS00411">
    <property type="entry name" value="KINESIN_MOTOR_1"/>
    <property type="match status" value="1"/>
</dbReference>
<sequence>MEKICVAVRVRPLVSQDSLNGSFWKVEDNRISLHKIHGTPLSGSSYAFDHIFDETSTNSSVYELLTKDIIHAALNGFNGTAFAYGQTSSGKTFTMNGCETDPGVIPRAVKDIFAKIETMSEREFLIRVSYMEIYNEEINDLLVVENQKLQIHESLERGVFVDGLREEIVNNAEQVLNLIQIGEANRHFGETNMNVRSSRSHTIFRMVIESKGKDSNSSDDSSINDIVRVSVLNLVDLAGSERIAKTGADGVRLKEGKYINKSLMVLGNVINKLSEGSKQRGHIPYRDSKLTRILQPALGGNAKTSIICTVAPEEDHIEETKGTLQFASRAKRITNCVQVNEILTDAALLKRQQLEIEELRKKLQGSHAGELEQEILKLRNDLLKYEMERGKLEMELEEERKSRNQWINEQQMKIENSTTASFSVSDCRTNEYQGRRNLRQGFMEEYNDINSTSSQGDIFKSPCLKTSSAFVAKRSKYSTLPDSSPLPDAFSNVADEDMWLKMNNGYIADLDSLQTTPTRNFQSFPPSDTTPGCTSKIAKYEQELQDLRRQLELANEKINELERKHSEEAPSSKQPMGESPEHQQETQLIQELPLRLSESVENYRDSFNEVLSVMQRFALDRKFSTEKMLSTMSEIGAQLFGTLEAHFTMYMNGERSSTGNYAVIQEQQKEFHERMNGIITSLELSESPITENQEKSPMYSCEPKGYGLGGETENAYSKDALNERYESMERELLLLKNERESLLQKFSESSEKLAIVSSQKENALKDLNIEVQRRKNLEGEVKQFTSAFACRQKSLISFHSDLKTKIEMFRAQTPISVAKSFGCQD</sequence>
<dbReference type="GO" id="GO:0003777">
    <property type="term" value="F:microtubule motor activity"/>
    <property type="evidence" value="ECO:0007669"/>
    <property type="project" value="InterPro"/>
</dbReference>
<dbReference type="PROSITE" id="PS50067">
    <property type="entry name" value="KINESIN_MOTOR_2"/>
    <property type="match status" value="1"/>
</dbReference>
<dbReference type="InterPro" id="IPR036961">
    <property type="entry name" value="Kinesin_motor_dom_sf"/>
</dbReference>
<evidence type="ECO:0000256" key="10">
    <source>
        <dbReference type="SAM" id="MobiDB-lite"/>
    </source>
</evidence>
<keyword evidence="6 7" id="KW-0505">Motor protein</keyword>
<dbReference type="GO" id="GO:0000278">
    <property type="term" value="P:mitotic cell cycle"/>
    <property type="evidence" value="ECO:0007669"/>
    <property type="project" value="UniProtKB-ARBA"/>
</dbReference>
<proteinExistence type="inferred from homology"/>
<dbReference type="GO" id="GO:1901987">
    <property type="term" value="P:regulation of cell cycle phase transition"/>
    <property type="evidence" value="ECO:0007669"/>
    <property type="project" value="UniProtKB-ARBA"/>
</dbReference>
<keyword evidence="3 7" id="KW-0547">Nucleotide-binding</keyword>
<keyword evidence="4 7" id="KW-0067">ATP-binding</keyword>
<dbReference type="InterPro" id="IPR019821">
    <property type="entry name" value="Kinesin_motor_CS"/>
</dbReference>
<dbReference type="GO" id="GO:0005874">
    <property type="term" value="C:microtubule"/>
    <property type="evidence" value="ECO:0007669"/>
    <property type="project" value="UniProtKB-KW"/>
</dbReference>
<keyword evidence="2 8" id="KW-0493">Microtubule</keyword>
<dbReference type="KEGG" id="cam:101498280"/>
<gene>
    <name evidence="13" type="primary">LOC101498280</name>
</gene>
<reference evidence="12" key="1">
    <citation type="journal article" date="2013" name="Nat. Biotechnol.">
        <title>Draft genome sequence of chickpea (Cicer arietinum) provides a resource for trait improvement.</title>
        <authorList>
            <person name="Varshney R.K."/>
            <person name="Song C."/>
            <person name="Saxena R.K."/>
            <person name="Azam S."/>
            <person name="Yu S."/>
            <person name="Sharpe A.G."/>
            <person name="Cannon S."/>
            <person name="Baek J."/>
            <person name="Rosen B.D."/>
            <person name="Tar'an B."/>
            <person name="Millan T."/>
            <person name="Zhang X."/>
            <person name="Ramsay L.D."/>
            <person name="Iwata A."/>
            <person name="Wang Y."/>
            <person name="Nelson W."/>
            <person name="Farmer A.D."/>
            <person name="Gaur P.M."/>
            <person name="Soderlund C."/>
            <person name="Penmetsa R.V."/>
            <person name="Xu C."/>
            <person name="Bharti A.K."/>
            <person name="He W."/>
            <person name="Winter P."/>
            <person name="Zhao S."/>
            <person name="Hane J.K."/>
            <person name="Carrasquilla-Garcia N."/>
            <person name="Condie J.A."/>
            <person name="Upadhyaya H.D."/>
            <person name="Luo M.C."/>
            <person name="Thudi M."/>
            <person name="Gowda C.L."/>
            <person name="Singh N.P."/>
            <person name="Lichtenzveig J."/>
            <person name="Gali K.K."/>
            <person name="Rubio J."/>
            <person name="Nadarajan N."/>
            <person name="Dolezel J."/>
            <person name="Bansal K.C."/>
            <person name="Xu X."/>
            <person name="Edwards D."/>
            <person name="Zhang G."/>
            <person name="Kahl G."/>
            <person name="Gil J."/>
            <person name="Singh K.B."/>
            <person name="Datta S.K."/>
            <person name="Jackson S.A."/>
            <person name="Wang J."/>
            <person name="Cook D.R."/>
        </authorList>
    </citation>
    <scope>NUCLEOTIDE SEQUENCE [LARGE SCALE GENOMIC DNA]</scope>
    <source>
        <strain evidence="12">cv. CDC Frontier</strain>
    </source>
</reference>
<evidence type="ECO:0000256" key="6">
    <source>
        <dbReference type="ARBA" id="ARBA00023175"/>
    </source>
</evidence>
<dbReference type="PRINTS" id="PR00380">
    <property type="entry name" value="KINESINHEAVY"/>
</dbReference>
<dbReference type="SUPFAM" id="SSF52540">
    <property type="entry name" value="P-loop containing nucleoside triphosphate hydrolases"/>
    <property type="match status" value="1"/>
</dbReference>
<evidence type="ECO:0000259" key="11">
    <source>
        <dbReference type="PROSITE" id="PS50067"/>
    </source>
</evidence>
<accession>A0A1S2Y3W3</accession>
<dbReference type="GO" id="GO:0042327">
    <property type="term" value="P:positive regulation of phosphorylation"/>
    <property type="evidence" value="ECO:0007669"/>
    <property type="project" value="UniProtKB-ARBA"/>
</dbReference>
<reference evidence="13" key="2">
    <citation type="submission" date="2025-08" db="UniProtKB">
        <authorList>
            <consortium name="RefSeq"/>
        </authorList>
    </citation>
    <scope>IDENTIFICATION</scope>
    <source>
        <tissue evidence="13">Etiolated seedlings</tissue>
    </source>
</reference>
<dbReference type="STRING" id="3827.A0A1S2Y3W3"/>
<feature type="coiled-coil region" evidence="9">
    <location>
        <begin position="718"/>
        <end position="780"/>
    </location>
</feature>
<dbReference type="GO" id="GO:0000779">
    <property type="term" value="C:condensed chromosome, centromeric region"/>
    <property type="evidence" value="ECO:0007669"/>
    <property type="project" value="UniProtKB-ARBA"/>
</dbReference>
<dbReference type="OrthoDB" id="3176171at2759"/>
<dbReference type="CDD" id="cd01374">
    <property type="entry name" value="KISc_CENP_E"/>
    <property type="match status" value="1"/>
</dbReference>
<feature type="region of interest" description="Disordered" evidence="10">
    <location>
        <begin position="561"/>
        <end position="588"/>
    </location>
</feature>
<feature type="coiled-coil region" evidence="9">
    <location>
        <begin position="368"/>
        <end position="409"/>
    </location>
</feature>